<dbReference type="AlphaFoldDB" id="A0A0U3L9R1"/>
<evidence type="ECO:0000313" key="3">
    <source>
        <dbReference type="Proteomes" id="UP000064183"/>
    </source>
</evidence>
<dbReference type="RefSeq" id="WP_010060762.1">
    <property type="nucleotide sequence ID" value="NZ_CP013738.1"/>
</dbReference>
<evidence type="ECO:0000256" key="1">
    <source>
        <dbReference type="SAM" id="MobiDB-lite"/>
    </source>
</evidence>
<dbReference type="EMBL" id="CP013738">
    <property type="protein sequence ID" value="ALU92091.1"/>
    <property type="molecule type" value="Genomic_DNA"/>
</dbReference>
<evidence type="ECO:0000313" key="2">
    <source>
        <dbReference type="EMBL" id="ALU92091.1"/>
    </source>
</evidence>
<dbReference type="GeneID" id="27780895"/>
<dbReference type="Proteomes" id="UP000064183">
    <property type="component" value="Chromosome"/>
</dbReference>
<accession>A0A0U3L9R1</accession>
<dbReference type="KEGG" id="sgb:WQO_01165"/>
<organism evidence="2 3">
    <name type="scientific">Streptomyces globisporus C-1027</name>
    <dbReference type="NCBI Taxonomy" id="1172567"/>
    <lineage>
        <taxon>Bacteria</taxon>
        <taxon>Bacillati</taxon>
        <taxon>Actinomycetota</taxon>
        <taxon>Actinomycetes</taxon>
        <taxon>Kitasatosporales</taxon>
        <taxon>Streptomycetaceae</taxon>
        <taxon>Streptomyces</taxon>
    </lineage>
</organism>
<sequence length="70" mass="7412">MSEESESVSGALAGPEGVTPDRLLHTGASDRPSPEDLVLASGRDVTPETLEWARRKLAAEGRSAIDKQLP</sequence>
<protein>
    <submittedName>
        <fullName evidence="2">Uncharacterized protein</fullName>
    </submittedName>
</protein>
<gene>
    <name evidence="2" type="ORF">WQO_01165</name>
</gene>
<feature type="region of interest" description="Disordered" evidence="1">
    <location>
        <begin position="1"/>
        <end position="42"/>
    </location>
</feature>
<name>A0A0U3L9R1_STRGL</name>
<reference evidence="2 3" key="1">
    <citation type="journal article" date="2012" name="J. Bacteriol.">
        <title>Draft genome sequence of Streptomyces globisporus C-1027, which produces an antitumor antibiotic consisting of a nine-membered enediyne with a chromoprotein.</title>
        <authorList>
            <person name="Wang L."/>
            <person name="Wang S."/>
            <person name="He Q."/>
            <person name="Yu T."/>
            <person name="Li Q."/>
            <person name="Hong B."/>
        </authorList>
    </citation>
    <scope>NUCLEOTIDE SEQUENCE [LARGE SCALE GENOMIC DNA]</scope>
    <source>
        <strain evidence="2 3">C-1027</strain>
    </source>
</reference>
<proteinExistence type="predicted"/>
<dbReference type="STRING" id="1172567.WQO_01165"/>